<reference evidence="1 2" key="1">
    <citation type="submission" date="2023-07" db="EMBL/GenBank/DDBJ databases">
        <title>Genomic Encyclopedia of Type Strains, Phase IV (KMG-IV): sequencing the most valuable type-strain genomes for metagenomic binning, comparative biology and taxonomic classification.</title>
        <authorList>
            <person name="Goeker M."/>
        </authorList>
    </citation>
    <scope>NUCLEOTIDE SEQUENCE [LARGE SCALE GENOMIC DNA]</scope>
    <source>
        <strain evidence="1 2">DSM 105143</strain>
    </source>
</reference>
<accession>A0ABT9YVI0</accession>
<proteinExistence type="predicted"/>
<dbReference type="EMBL" id="JAUSTM010000040">
    <property type="protein sequence ID" value="MDQ0223611.1"/>
    <property type="molecule type" value="Genomic_DNA"/>
</dbReference>
<keyword evidence="2" id="KW-1185">Reference proteome</keyword>
<organism evidence="1 2">
    <name type="scientific">Streptococcus moroccensis</name>
    <dbReference type="NCBI Taxonomy" id="1451356"/>
    <lineage>
        <taxon>Bacteria</taxon>
        <taxon>Bacillati</taxon>
        <taxon>Bacillota</taxon>
        <taxon>Bacilli</taxon>
        <taxon>Lactobacillales</taxon>
        <taxon>Streptococcaceae</taxon>
        <taxon>Streptococcus</taxon>
    </lineage>
</organism>
<dbReference type="Proteomes" id="UP001223079">
    <property type="component" value="Unassembled WGS sequence"/>
</dbReference>
<sequence>MRVVFGIDVSKTSSEVAIVINGEKIHGYSMTNDVIGFSRLLEDLKTVSLIPRLSLNQLASILVVFKPFLRTMTTHIHG</sequence>
<gene>
    <name evidence="1" type="ORF">J2S23_002188</name>
</gene>
<protein>
    <submittedName>
        <fullName evidence="1">Transposase</fullName>
    </submittedName>
</protein>
<evidence type="ECO:0000313" key="1">
    <source>
        <dbReference type="EMBL" id="MDQ0223611.1"/>
    </source>
</evidence>
<name>A0ABT9YVI0_9STRE</name>
<comment type="caution">
    <text evidence="1">The sequence shown here is derived from an EMBL/GenBank/DDBJ whole genome shotgun (WGS) entry which is preliminary data.</text>
</comment>
<evidence type="ECO:0000313" key="2">
    <source>
        <dbReference type="Proteomes" id="UP001223079"/>
    </source>
</evidence>